<evidence type="ECO:0000259" key="6">
    <source>
        <dbReference type="SMART" id="SM00363"/>
    </source>
</evidence>
<dbReference type="InterPro" id="IPR036986">
    <property type="entry name" value="S4_RNA-bd_sf"/>
</dbReference>
<evidence type="ECO:0000256" key="5">
    <source>
        <dbReference type="RuleBase" id="RU003887"/>
    </source>
</evidence>
<dbReference type="EMBL" id="JACDUS010000003">
    <property type="protein sequence ID" value="MBA2880977.1"/>
    <property type="molecule type" value="Genomic_DNA"/>
</dbReference>
<sequence length="241" mass="27311">MAPKEEKKRVRLQKFMADAGICSRRRAEDYIRKGLVQVNGQTVTQMGTTVDPDTDRVEVSGKPVVPARQEVYIMLNKPAGYICSCSQPGRKIVLDLVDVDQRVFPVGRLDRDSTGLVLLTSDGRIHHRLAHPSFDHEKQYEVAVDRPVSDAKLDELRCGVKLSDGMTRPAEVLRHGEKSFDITLQEGRNRQIRRMAEAVGCKVVRLHRIRMGPVWLKDLPPGQWRHLTEAEQRKLLNSCGL</sequence>
<evidence type="ECO:0000256" key="3">
    <source>
        <dbReference type="ARBA" id="ARBA00023235"/>
    </source>
</evidence>
<dbReference type="RefSeq" id="WP_181550648.1">
    <property type="nucleotide sequence ID" value="NZ_JACDUS010000003.1"/>
</dbReference>
<dbReference type="InterPro" id="IPR018496">
    <property type="entry name" value="PsdUridine_synth_RsuA/RluB_CS"/>
</dbReference>
<comment type="similarity">
    <text evidence="1 5">Belongs to the pseudouridine synthase RsuA family.</text>
</comment>
<dbReference type="GO" id="GO:0005829">
    <property type="term" value="C:cytosol"/>
    <property type="evidence" value="ECO:0007669"/>
    <property type="project" value="UniProtKB-ARBA"/>
</dbReference>
<dbReference type="Gene3D" id="3.10.290.10">
    <property type="entry name" value="RNA-binding S4 domain"/>
    <property type="match status" value="1"/>
</dbReference>
<dbReference type="Gene3D" id="3.30.70.580">
    <property type="entry name" value="Pseudouridine synthase I, catalytic domain, N-terminal subdomain"/>
    <property type="match status" value="1"/>
</dbReference>
<dbReference type="InterPro" id="IPR020094">
    <property type="entry name" value="TruA/RsuA/RluB/E/F_N"/>
</dbReference>
<protein>
    <recommendedName>
        <fullName evidence="5">Pseudouridine synthase</fullName>
        <ecNumber evidence="5">5.4.99.-</ecNumber>
    </recommendedName>
</protein>
<name>A0A7W0C897_9BACT</name>
<organism evidence="7 8">
    <name type="scientific">Desulfosalsimonas propionicica</name>
    <dbReference type="NCBI Taxonomy" id="332175"/>
    <lineage>
        <taxon>Bacteria</taxon>
        <taxon>Pseudomonadati</taxon>
        <taxon>Thermodesulfobacteriota</taxon>
        <taxon>Desulfobacteria</taxon>
        <taxon>Desulfobacterales</taxon>
        <taxon>Desulfosalsimonadaceae</taxon>
        <taxon>Desulfosalsimonas</taxon>
    </lineage>
</organism>
<evidence type="ECO:0000313" key="8">
    <source>
        <dbReference type="Proteomes" id="UP000525298"/>
    </source>
</evidence>
<dbReference type="SUPFAM" id="SSF55120">
    <property type="entry name" value="Pseudouridine synthase"/>
    <property type="match status" value="1"/>
</dbReference>
<proteinExistence type="inferred from homology"/>
<evidence type="ECO:0000256" key="2">
    <source>
        <dbReference type="ARBA" id="ARBA00022884"/>
    </source>
</evidence>
<evidence type="ECO:0000256" key="1">
    <source>
        <dbReference type="ARBA" id="ARBA00008348"/>
    </source>
</evidence>
<feature type="domain" description="RNA-binding S4" evidence="6">
    <location>
        <begin position="10"/>
        <end position="70"/>
    </location>
</feature>
<dbReference type="InterPro" id="IPR002942">
    <property type="entry name" value="S4_RNA-bd"/>
</dbReference>
<dbReference type="Pfam" id="PF01479">
    <property type="entry name" value="S4"/>
    <property type="match status" value="1"/>
</dbReference>
<comment type="caution">
    <text evidence="7">The sequence shown here is derived from an EMBL/GenBank/DDBJ whole genome shotgun (WGS) entry which is preliminary data.</text>
</comment>
<dbReference type="PROSITE" id="PS01149">
    <property type="entry name" value="PSI_RSU"/>
    <property type="match status" value="1"/>
</dbReference>
<dbReference type="Gene3D" id="3.30.70.1560">
    <property type="entry name" value="Alpha-L RNA-binding motif"/>
    <property type="match status" value="1"/>
</dbReference>
<dbReference type="PANTHER" id="PTHR47683">
    <property type="entry name" value="PSEUDOURIDINE SYNTHASE FAMILY PROTEIN-RELATED"/>
    <property type="match status" value="1"/>
</dbReference>
<dbReference type="PANTHER" id="PTHR47683:SF2">
    <property type="entry name" value="RNA-BINDING S4 DOMAIN-CONTAINING PROTEIN"/>
    <property type="match status" value="1"/>
</dbReference>
<dbReference type="InterPro" id="IPR000748">
    <property type="entry name" value="PsdUridine_synth_RsuA/RluB/E/F"/>
</dbReference>
<evidence type="ECO:0000256" key="4">
    <source>
        <dbReference type="PROSITE-ProRule" id="PRU00182"/>
    </source>
</evidence>
<dbReference type="InterPro" id="IPR006145">
    <property type="entry name" value="PsdUridine_synth_RsuA/RluA"/>
</dbReference>
<dbReference type="GO" id="GO:0000455">
    <property type="term" value="P:enzyme-directed rRNA pseudouridine synthesis"/>
    <property type="evidence" value="ECO:0007669"/>
    <property type="project" value="UniProtKB-ARBA"/>
</dbReference>
<dbReference type="InterPro" id="IPR020103">
    <property type="entry name" value="PsdUridine_synth_cat_dom_sf"/>
</dbReference>
<dbReference type="InterPro" id="IPR050343">
    <property type="entry name" value="RsuA_PseudoU_synthase"/>
</dbReference>
<reference evidence="7 8" key="1">
    <citation type="submission" date="2020-07" db="EMBL/GenBank/DDBJ databases">
        <title>Genomic Encyclopedia of Type Strains, Phase IV (KMG-IV): sequencing the most valuable type-strain genomes for metagenomic binning, comparative biology and taxonomic classification.</title>
        <authorList>
            <person name="Goeker M."/>
        </authorList>
    </citation>
    <scope>NUCLEOTIDE SEQUENCE [LARGE SCALE GENOMIC DNA]</scope>
    <source>
        <strain evidence="7 8">DSM 17721</strain>
    </source>
</reference>
<dbReference type="GO" id="GO:0003723">
    <property type="term" value="F:RNA binding"/>
    <property type="evidence" value="ECO:0007669"/>
    <property type="project" value="UniProtKB-KW"/>
</dbReference>
<dbReference type="FunFam" id="3.30.70.1560:FF:000001">
    <property type="entry name" value="Pseudouridine synthase"/>
    <property type="match status" value="1"/>
</dbReference>
<dbReference type="SUPFAM" id="SSF55174">
    <property type="entry name" value="Alpha-L RNA-binding motif"/>
    <property type="match status" value="1"/>
</dbReference>
<evidence type="ECO:0000313" key="7">
    <source>
        <dbReference type="EMBL" id="MBA2880977.1"/>
    </source>
</evidence>
<dbReference type="FunFam" id="3.10.290.10:FF:000003">
    <property type="entry name" value="Pseudouridine synthase"/>
    <property type="match status" value="1"/>
</dbReference>
<dbReference type="CDD" id="cd00165">
    <property type="entry name" value="S4"/>
    <property type="match status" value="1"/>
</dbReference>
<dbReference type="NCBIfam" id="TIGR00093">
    <property type="entry name" value="pseudouridine synthase"/>
    <property type="match status" value="1"/>
</dbReference>
<keyword evidence="8" id="KW-1185">Reference proteome</keyword>
<accession>A0A7W0C897</accession>
<dbReference type="InterPro" id="IPR042092">
    <property type="entry name" value="PsdUridine_s_RsuA/RluB/E/F_cat"/>
</dbReference>
<keyword evidence="3 5" id="KW-0413">Isomerase</keyword>
<gene>
    <name evidence="7" type="ORF">HNR65_001303</name>
</gene>
<dbReference type="SMART" id="SM00363">
    <property type="entry name" value="S4"/>
    <property type="match status" value="1"/>
</dbReference>
<dbReference type="Pfam" id="PF00849">
    <property type="entry name" value="PseudoU_synth_2"/>
    <property type="match status" value="1"/>
</dbReference>
<dbReference type="PROSITE" id="PS50889">
    <property type="entry name" value="S4"/>
    <property type="match status" value="1"/>
</dbReference>
<dbReference type="EC" id="5.4.99.-" evidence="5"/>
<dbReference type="GO" id="GO:0120159">
    <property type="term" value="F:rRNA pseudouridine synthase activity"/>
    <property type="evidence" value="ECO:0007669"/>
    <property type="project" value="UniProtKB-ARBA"/>
</dbReference>
<keyword evidence="2 4" id="KW-0694">RNA-binding</keyword>
<dbReference type="Proteomes" id="UP000525298">
    <property type="component" value="Unassembled WGS sequence"/>
</dbReference>
<dbReference type="AlphaFoldDB" id="A0A7W0C897"/>